<dbReference type="InterPro" id="IPR038404">
    <property type="entry name" value="TRAP_DctP_sf"/>
</dbReference>
<dbReference type="Pfam" id="PF03480">
    <property type="entry name" value="DctP"/>
    <property type="match status" value="1"/>
</dbReference>
<evidence type="ECO:0000313" key="6">
    <source>
        <dbReference type="Proteomes" id="UP000305888"/>
    </source>
</evidence>
<sequence length="379" mass="40453">MTRFPHRFAPSRRASPGLPSKICGPQVASDGGCKEADRAPGARFALPRLAPPRFNLPRLAAAVLGAALLATGPLHAEDKVIRFSTAGPAPDFLARSMETFAADVAAAKVGVSVEVYPGSSLVRQGAEVPALQRGTLQMSTMNTFEVSAQIPRFGFLNRAFLFRDYDHMMKVMAGPVGAALEAAVSKEMDIEILSVAYLGTRQVNLRTARDVAGPDDLKGVRMRMPASPEWLLLGESLGVSPTPMGMSEVYVSLQTGAIDGQENPLTILRAAKFNEVTEQVVLTAHLVQPVFFAIAKPFWDALSPEQQEVVRAAALAAAAQNNASRYADEQQVAAALKEGGLRVDAIDLAPFRARADAVYAASDLAQAWDADLLKQAMAE</sequence>
<dbReference type="RefSeq" id="WP_138573547.1">
    <property type="nucleotide sequence ID" value="NZ_CP040819.1"/>
</dbReference>
<dbReference type="EMBL" id="CP040819">
    <property type="protein sequence ID" value="QDL94019.1"/>
    <property type="molecule type" value="Genomic_DNA"/>
</dbReference>
<reference evidence="5 6" key="1">
    <citation type="submission" date="2019-06" db="EMBL/GenBank/DDBJ databases">
        <title>Genome sequence of Rhodobacteraceae bacterium D4M1.</title>
        <authorList>
            <person name="Cao J."/>
        </authorList>
    </citation>
    <scope>NUCLEOTIDE SEQUENCE [LARGE SCALE GENOMIC DNA]</scope>
    <source>
        <strain evidence="5 6">D4M1</strain>
        <plasmid evidence="6">pd4m1a</plasmid>
    </source>
</reference>
<accession>A0A5B8G3Q8</accession>
<dbReference type="InterPro" id="IPR018389">
    <property type="entry name" value="DctP_fam"/>
</dbReference>
<dbReference type="OrthoDB" id="8673861at2"/>
<evidence type="ECO:0000256" key="4">
    <source>
        <dbReference type="SAM" id="MobiDB-lite"/>
    </source>
</evidence>
<protein>
    <submittedName>
        <fullName evidence="5">C4-dicarboxylate ABC transporter</fullName>
    </submittedName>
</protein>
<name>A0A5B8G3Q8_9RHOB</name>
<geneLocation type="plasmid" evidence="6">
    <name>pd4m1a</name>
</geneLocation>
<keyword evidence="6" id="KW-1185">Reference proteome</keyword>
<gene>
    <name evidence="5" type="ORF">FDP22_19295</name>
</gene>
<keyword evidence="3" id="KW-0574">Periplasm</keyword>
<organism evidence="5 6">
    <name type="scientific">Paroceanicella profunda</name>
    <dbReference type="NCBI Taxonomy" id="2579971"/>
    <lineage>
        <taxon>Bacteria</taxon>
        <taxon>Pseudomonadati</taxon>
        <taxon>Pseudomonadota</taxon>
        <taxon>Alphaproteobacteria</taxon>
        <taxon>Rhodobacterales</taxon>
        <taxon>Paracoccaceae</taxon>
        <taxon>Paroceanicella</taxon>
    </lineage>
</organism>
<proteinExistence type="predicted"/>
<dbReference type="KEGG" id="ppru:FDP22_19295"/>
<dbReference type="AlphaFoldDB" id="A0A5B8G3Q8"/>
<dbReference type="PANTHER" id="PTHR33376">
    <property type="match status" value="1"/>
</dbReference>
<dbReference type="GO" id="GO:0042597">
    <property type="term" value="C:periplasmic space"/>
    <property type="evidence" value="ECO:0007669"/>
    <property type="project" value="UniProtKB-SubCell"/>
</dbReference>
<keyword evidence="2" id="KW-0732">Signal</keyword>
<evidence type="ECO:0000256" key="1">
    <source>
        <dbReference type="ARBA" id="ARBA00004418"/>
    </source>
</evidence>
<dbReference type="NCBIfam" id="NF037995">
    <property type="entry name" value="TRAP_S1"/>
    <property type="match status" value="1"/>
</dbReference>
<dbReference type="GO" id="GO:0055085">
    <property type="term" value="P:transmembrane transport"/>
    <property type="evidence" value="ECO:0007669"/>
    <property type="project" value="InterPro"/>
</dbReference>
<evidence type="ECO:0000313" key="5">
    <source>
        <dbReference type="EMBL" id="QDL94019.1"/>
    </source>
</evidence>
<keyword evidence="5" id="KW-0614">Plasmid</keyword>
<dbReference type="PANTHER" id="PTHR33376:SF4">
    <property type="entry name" value="SIALIC ACID-BINDING PERIPLASMIC PROTEIN SIAP"/>
    <property type="match status" value="1"/>
</dbReference>
<feature type="compositionally biased region" description="Basic residues" evidence="4">
    <location>
        <begin position="1"/>
        <end position="10"/>
    </location>
</feature>
<dbReference type="Proteomes" id="UP000305888">
    <property type="component" value="Plasmid pD4M1A"/>
</dbReference>
<evidence type="ECO:0000256" key="2">
    <source>
        <dbReference type="ARBA" id="ARBA00022729"/>
    </source>
</evidence>
<feature type="region of interest" description="Disordered" evidence="4">
    <location>
        <begin position="1"/>
        <end position="21"/>
    </location>
</feature>
<dbReference type="Gene3D" id="3.40.190.170">
    <property type="entry name" value="Bacterial extracellular solute-binding protein, family 7"/>
    <property type="match status" value="1"/>
</dbReference>
<evidence type="ECO:0000256" key="3">
    <source>
        <dbReference type="ARBA" id="ARBA00022764"/>
    </source>
</evidence>
<comment type="subcellular location">
    <subcellularLocation>
        <location evidence="1">Periplasm</location>
    </subcellularLocation>
</comment>